<dbReference type="eggNOG" id="COG0212">
    <property type="taxonomic scope" value="Bacteria"/>
</dbReference>
<accession>E7GFD6</accession>
<keyword evidence="5" id="KW-0460">Magnesium</keyword>
<evidence type="ECO:0000313" key="7">
    <source>
        <dbReference type="Proteomes" id="UP000003157"/>
    </source>
</evidence>
<reference evidence="6 7" key="1">
    <citation type="submission" date="2010-12" db="EMBL/GenBank/DDBJ databases">
        <title>The Genome Sequence of Coprobacillus sp. strain 29_1.</title>
        <authorList>
            <consortium name="The Broad Institute Genome Sequencing Platform"/>
            <person name="Earl A."/>
            <person name="Ward D."/>
            <person name="Feldgarden M."/>
            <person name="Gevers D."/>
            <person name="Daigneault M."/>
            <person name="Sibley C.D."/>
            <person name="White A."/>
            <person name="Strauss J."/>
            <person name="Allen-Vercoe E."/>
            <person name="Young S.K."/>
            <person name="Zeng Q."/>
            <person name="Gargeya S."/>
            <person name="Fitzgerald M."/>
            <person name="Haas B."/>
            <person name="Abouelleil A."/>
            <person name="Alvarado L."/>
            <person name="Arachchi H.M."/>
            <person name="Berlin A."/>
            <person name="Brown A."/>
            <person name="Chapman S.B."/>
            <person name="Chen Z."/>
            <person name="Dunbar C."/>
            <person name="Freedman E."/>
            <person name="Gearin G."/>
            <person name="Gellesch M."/>
            <person name="Goldberg J."/>
            <person name="Griggs A."/>
            <person name="Gujja S."/>
            <person name="Heilman E."/>
            <person name="Heiman D."/>
            <person name="Howarth C."/>
            <person name="Larson L."/>
            <person name="Lui A."/>
            <person name="MacDonald P.J.P."/>
            <person name="Mehta T."/>
            <person name="Montmayeur A."/>
            <person name="Murphy C."/>
            <person name="Neiman D."/>
            <person name="Pearson M."/>
            <person name="Priest M."/>
            <person name="Roberts A."/>
            <person name="Saif S."/>
            <person name="Shea T."/>
            <person name="Shenoy N."/>
            <person name="Sisk P."/>
            <person name="Stolte C."/>
            <person name="Sykes S."/>
            <person name="White J."/>
            <person name="Yandava C."/>
            <person name="Nusbaum C."/>
            <person name="Birren B."/>
        </authorList>
    </citation>
    <scope>NUCLEOTIDE SEQUENCE [LARGE SCALE GENOMIC DNA]</scope>
    <source>
        <strain evidence="6 7">29_1</strain>
    </source>
</reference>
<dbReference type="EC" id="6.3.3.2" evidence="5"/>
<dbReference type="SUPFAM" id="SSF100950">
    <property type="entry name" value="NagB/RpiA/CoA transferase-like"/>
    <property type="match status" value="1"/>
</dbReference>
<dbReference type="RefSeq" id="WP_008790561.1">
    <property type="nucleotide sequence ID" value="NZ_AKCB01000001.1"/>
</dbReference>
<evidence type="ECO:0000256" key="5">
    <source>
        <dbReference type="RuleBase" id="RU361279"/>
    </source>
</evidence>
<dbReference type="PANTHER" id="PTHR23407:SF1">
    <property type="entry name" value="5-FORMYLTETRAHYDROFOLATE CYCLO-LIGASE"/>
    <property type="match status" value="1"/>
</dbReference>
<feature type="binding site" evidence="4">
    <location>
        <begin position="3"/>
        <end position="7"/>
    </location>
    <ligand>
        <name>ATP</name>
        <dbReference type="ChEBI" id="CHEBI:30616"/>
    </ligand>
</feature>
<dbReference type="GO" id="GO:0005524">
    <property type="term" value="F:ATP binding"/>
    <property type="evidence" value="ECO:0007669"/>
    <property type="project" value="UniProtKB-KW"/>
</dbReference>
<comment type="caution">
    <text evidence="6">The sequence shown here is derived from an EMBL/GenBank/DDBJ whole genome shotgun (WGS) entry which is preliminary data.</text>
</comment>
<dbReference type="InterPro" id="IPR024185">
    <property type="entry name" value="FTHF_cligase-like_sf"/>
</dbReference>
<dbReference type="OrthoDB" id="9801938at2"/>
<dbReference type="InterPro" id="IPR002698">
    <property type="entry name" value="FTHF_cligase"/>
</dbReference>
<dbReference type="Proteomes" id="UP000003157">
    <property type="component" value="Unassembled WGS sequence"/>
</dbReference>
<organism evidence="6 7">
    <name type="scientific">Coprobacillus cateniformis</name>
    <dbReference type="NCBI Taxonomy" id="100884"/>
    <lineage>
        <taxon>Bacteria</taxon>
        <taxon>Bacillati</taxon>
        <taxon>Bacillota</taxon>
        <taxon>Erysipelotrichia</taxon>
        <taxon>Erysipelotrichales</taxon>
        <taxon>Coprobacillaceae</taxon>
        <taxon>Coprobacillus</taxon>
    </lineage>
</organism>
<evidence type="ECO:0000256" key="2">
    <source>
        <dbReference type="ARBA" id="ARBA00022741"/>
    </source>
</evidence>
<comment type="cofactor">
    <cofactor evidence="5">
        <name>Mg(2+)</name>
        <dbReference type="ChEBI" id="CHEBI:18420"/>
    </cofactor>
</comment>
<dbReference type="PANTHER" id="PTHR23407">
    <property type="entry name" value="ATPASE INHIBITOR/5-FORMYLTETRAHYDROFOLATE CYCLO-LIGASE"/>
    <property type="match status" value="1"/>
</dbReference>
<sequence>MDKKSIRQMMKEKRLLLNQETFSLYNQSIYHQVIHHPYYQSAKLIACYVSLQYEVDTISLIKKTLETHRVCVPKVHGDIMHFYEIESLDDLKEGCFHVLEPITTKQIQPQDIDLMIVPLLAFDQFKYRVGYGKGYYDKYFASGYQGYKLGLAFSFQYIHSIDIDQYDYCLDEIIVENILE</sequence>
<comment type="catalytic activity">
    <reaction evidence="5">
        <text>(6S)-5-formyl-5,6,7,8-tetrahydrofolate + ATP = (6R)-5,10-methenyltetrahydrofolate + ADP + phosphate</text>
        <dbReference type="Rhea" id="RHEA:10488"/>
        <dbReference type="ChEBI" id="CHEBI:30616"/>
        <dbReference type="ChEBI" id="CHEBI:43474"/>
        <dbReference type="ChEBI" id="CHEBI:57455"/>
        <dbReference type="ChEBI" id="CHEBI:57457"/>
        <dbReference type="ChEBI" id="CHEBI:456216"/>
        <dbReference type="EC" id="6.3.3.2"/>
    </reaction>
</comment>
<dbReference type="AlphaFoldDB" id="E7GFD6"/>
<dbReference type="GeneID" id="78228542"/>
<dbReference type="InterPro" id="IPR037171">
    <property type="entry name" value="NagB/RpiA_transferase-like"/>
</dbReference>
<dbReference type="Gene3D" id="3.40.50.10420">
    <property type="entry name" value="NagB/RpiA/CoA transferase-like"/>
    <property type="match status" value="1"/>
</dbReference>
<dbReference type="GO" id="GO:0030272">
    <property type="term" value="F:5-formyltetrahydrofolate cyclo-ligase activity"/>
    <property type="evidence" value="ECO:0007669"/>
    <property type="project" value="UniProtKB-EC"/>
</dbReference>
<keyword evidence="2 4" id="KW-0547">Nucleotide-binding</keyword>
<dbReference type="NCBIfam" id="TIGR02727">
    <property type="entry name" value="MTHFS_bact"/>
    <property type="match status" value="1"/>
</dbReference>
<dbReference type="EMBL" id="ADKX01000049">
    <property type="protein sequence ID" value="EFW03197.1"/>
    <property type="molecule type" value="Genomic_DNA"/>
</dbReference>
<keyword evidence="3 4" id="KW-0067">ATP-binding</keyword>
<evidence type="ECO:0000256" key="3">
    <source>
        <dbReference type="ARBA" id="ARBA00022840"/>
    </source>
</evidence>
<proteinExistence type="inferred from homology"/>
<dbReference type="STRING" id="100884.GCA_000269565_00643"/>
<evidence type="ECO:0000256" key="4">
    <source>
        <dbReference type="PIRSR" id="PIRSR006806-1"/>
    </source>
</evidence>
<dbReference type="GO" id="GO:0009396">
    <property type="term" value="P:folic acid-containing compound biosynthetic process"/>
    <property type="evidence" value="ECO:0007669"/>
    <property type="project" value="TreeGrafter"/>
</dbReference>
<dbReference type="PIRSF" id="PIRSF006806">
    <property type="entry name" value="FTHF_cligase"/>
    <property type="match status" value="1"/>
</dbReference>
<evidence type="ECO:0000256" key="1">
    <source>
        <dbReference type="ARBA" id="ARBA00010638"/>
    </source>
</evidence>
<gene>
    <name evidence="6" type="ORF">HMPREF9488_03479</name>
</gene>
<comment type="similarity">
    <text evidence="1 5">Belongs to the 5-formyltetrahydrofolate cyclo-ligase family.</text>
</comment>
<feature type="binding site" evidence="4">
    <location>
        <position position="49"/>
    </location>
    <ligand>
        <name>substrate</name>
    </ligand>
</feature>
<dbReference type="HOGENOM" id="CLU_066245_2_2_9"/>
<dbReference type="GO" id="GO:0046872">
    <property type="term" value="F:metal ion binding"/>
    <property type="evidence" value="ECO:0007669"/>
    <property type="project" value="UniProtKB-KW"/>
</dbReference>
<keyword evidence="7" id="KW-1185">Reference proteome</keyword>
<keyword evidence="5" id="KW-0479">Metal-binding</keyword>
<dbReference type="GO" id="GO:0035999">
    <property type="term" value="P:tetrahydrofolate interconversion"/>
    <property type="evidence" value="ECO:0007669"/>
    <property type="project" value="TreeGrafter"/>
</dbReference>
<feature type="binding site" evidence="4">
    <location>
        <position position="54"/>
    </location>
    <ligand>
        <name>substrate</name>
    </ligand>
</feature>
<feature type="binding site" evidence="4">
    <location>
        <begin position="128"/>
        <end position="136"/>
    </location>
    <ligand>
        <name>ATP</name>
        <dbReference type="ChEBI" id="CHEBI:30616"/>
    </ligand>
</feature>
<evidence type="ECO:0000313" key="6">
    <source>
        <dbReference type="EMBL" id="EFW03197.1"/>
    </source>
</evidence>
<protein>
    <recommendedName>
        <fullName evidence="5">5-formyltetrahydrofolate cyclo-ligase</fullName>
        <ecNumber evidence="5">6.3.3.2</ecNumber>
    </recommendedName>
</protein>
<dbReference type="Pfam" id="PF01812">
    <property type="entry name" value="5-FTHF_cyc-lig"/>
    <property type="match status" value="1"/>
</dbReference>
<name>E7GFD6_9FIRM</name>